<gene>
    <name evidence="3" type="ORF">P43SY_002164</name>
</gene>
<accession>A0AAD5LVW0</accession>
<organism evidence="3 4">
    <name type="scientific">Pythium insidiosum</name>
    <name type="common">Pythiosis disease agent</name>
    <dbReference type="NCBI Taxonomy" id="114742"/>
    <lineage>
        <taxon>Eukaryota</taxon>
        <taxon>Sar</taxon>
        <taxon>Stramenopiles</taxon>
        <taxon>Oomycota</taxon>
        <taxon>Peronosporomycetes</taxon>
        <taxon>Pythiales</taxon>
        <taxon>Pythiaceae</taxon>
        <taxon>Pythium</taxon>
    </lineage>
</organism>
<dbReference type="EMBL" id="JAKCXM010000438">
    <property type="protein sequence ID" value="KAJ0394063.1"/>
    <property type="molecule type" value="Genomic_DNA"/>
</dbReference>
<feature type="compositionally biased region" description="Basic and acidic residues" evidence="1">
    <location>
        <begin position="57"/>
        <end position="72"/>
    </location>
</feature>
<keyword evidence="2" id="KW-0732">Signal</keyword>
<comment type="caution">
    <text evidence="3">The sequence shown here is derived from an EMBL/GenBank/DDBJ whole genome shotgun (WGS) entry which is preliminary data.</text>
</comment>
<dbReference type="AlphaFoldDB" id="A0AAD5LVW0"/>
<evidence type="ECO:0000256" key="2">
    <source>
        <dbReference type="SAM" id="SignalP"/>
    </source>
</evidence>
<feature type="region of interest" description="Disordered" evidence="1">
    <location>
        <begin position="151"/>
        <end position="219"/>
    </location>
</feature>
<protein>
    <submittedName>
        <fullName evidence="3">Uncharacterized protein</fullName>
    </submittedName>
</protein>
<feature type="compositionally biased region" description="Acidic residues" evidence="1">
    <location>
        <begin position="178"/>
        <end position="190"/>
    </location>
</feature>
<feature type="compositionally biased region" description="Acidic residues" evidence="1">
    <location>
        <begin position="47"/>
        <end position="56"/>
    </location>
</feature>
<evidence type="ECO:0000313" key="4">
    <source>
        <dbReference type="Proteomes" id="UP001209570"/>
    </source>
</evidence>
<name>A0AAD5LVW0_PYTIN</name>
<proteinExistence type="predicted"/>
<evidence type="ECO:0000313" key="3">
    <source>
        <dbReference type="EMBL" id="KAJ0394063.1"/>
    </source>
</evidence>
<feature type="compositionally biased region" description="Basic and acidic residues" evidence="1">
    <location>
        <begin position="163"/>
        <end position="177"/>
    </location>
</feature>
<feature type="region of interest" description="Disordered" evidence="1">
    <location>
        <begin position="44"/>
        <end position="87"/>
    </location>
</feature>
<reference evidence="3" key="1">
    <citation type="submission" date="2021-12" db="EMBL/GenBank/DDBJ databases">
        <title>Prjna785345.</title>
        <authorList>
            <person name="Rujirawat T."/>
            <person name="Krajaejun T."/>
        </authorList>
    </citation>
    <scope>NUCLEOTIDE SEQUENCE</scope>
    <source>
        <strain evidence="3">Pi057C3</strain>
    </source>
</reference>
<sequence length="219" mass="22716">MVLGTAAVTAVVCGLGYALGCEDDPASGATGTEVAARTKYTRVNAGDEQEDAEAEAETIKRDAGAAGRRNEPSAELPGAASRTAGVVQDEETVKDVLRGLVDAVEADDTAAQVRLVLGRVVEQVIAENTAASTTASTPEEDKCCAACQPTEAFADGSNQADAGEERVTTKEEDRPEAETADDEPATPEDDAAVKHLRGAAERRRPIATAARSSNNDEDQ</sequence>
<evidence type="ECO:0000256" key="1">
    <source>
        <dbReference type="SAM" id="MobiDB-lite"/>
    </source>
</evidence>
<keyword evidence="4" id="KW-1185">Reference proteome</keyword>
<feature type="chain" id="PRO_5042023267" evidence="2">
    <location>
        <begin position="21"/>
        <end position="219"/>
    </location>
</feature>
<feature type="signal peptide" evidence="2">
    <location>
        <begin position="1"/>
        <end position="20"/>
    </location>
</feature>
<dbReference type="Proteomes" id="UP001209570">
    <property type="component" value="Unassembled WGS sequence"/>
</dbReference>